<evidence type="ECO:0000313" key="2">
    <source>
        <dbReference type="Proteomes" id="UP000001876"/>
    </source>
</evidence>
<dbReference type="SUPFAM" id="SSF140860">
    <property type="entry name" value="Pseudo ankyrin repeat-like"/>
    <property type="match status" value="1"/>
</dbReference>
<dbReference type="KEGG" id="mpp:MICPUCDRAFT_54935"/>
<protein>
    <submittedName>
        <fullName evidence="1">Predicted protein</fullName>
    </submittedName>
</protein>
<dbReference type="InterPro" id="IPR002110">
    <property type="entry name" value="Ankyrin_rpt"/>
</dbReference>
<dbReference type="Pfam" id="PF13637">
    <property type="entry name" value="Ank_4"/>
    <property type="match status" value="1"/>
</dbReference>
<sequence>MNFISLGRGDGDRRSRRREVHTSVVFRCNPFLTRVEDLRASRTSFPASHTAVVFRAVPYDFLVMYNLHFFKIAAERGHLEMLQWARANGAPWDERTCAKAARGGHLEMLQWAKAMGCPCEGYGLCLLPPSDTPGFASPLSAPSLLSSLPTCVPRSVPARHSAPPPHLRASREATRQPPWPAICATPFRARRSSYPCAPDWSVRESSHHVWARGYEVSTYT</sequence>
<keyword evidence="2" id="KW-1185">Reference proteome</keyword>
<organism evidence="2">
    <name type="scientific">Micromonas pusilla (strain CCMP1545)</name>
    <name type="common">Picoplanktonic green alga</name>
    <dbReference type="NCBI Taxonomy" id="564608"/>
    <lineage>
        <taxon>Eukaryota</taxon>
        <taxon>Viridiplantae</taxon>
        <taxon>Chlorophyta</taxon>
        <taxon>Mamiellophyceae</taxon>
        <taxon>Mamiellales</taxon>
        <taxon>Mamiellaceae</taxon>
        <taxon>Micromonas</taxon>
    </lineage>
</organism>
<name>C1NAJ3_MICPC</name>
<dbReference type="RefSeq" id="XP_003064919.1">
    <property type="nucleotide sequence ID" value="XM_003064873.1"/>
</dbReference>
<dbReference type="GeneID" id="9690359"/>
<dbReference type="AlphaFoldDB" id="C1NAJ3"/>
<gene>
    <name evidence="1" type="ORF">MICPUCDRAFT_54935</name>
</gene>
<accession>C1NAJ3</accession>
<dbReference type="EMBL" id="GG663753">
    <property type="protein sequence ID" value="EEH50899.1"/>
    <property type="molecule type" value="Genomic_DNA"/>
</dbReference>
<dbReference type="OrthoDB" id="546447at2759"/>
<reference evidence="1 2" key="1">
    <citation type="journal article" date="2009" name="Science">
        <title>Green evolution and dynamic adaptations revealed by genomes of the marine picoeukaryotes Micromonas.</title>
        <authorList>
            <person name="Worden A.Z."/>
            <person name="Lee J.H."/>
            <person name="Mock T."/>
            <person name="Rouze P."/>
            <person name="Simmons M.P."/>
            <person name="Aerts A.L."/>
            <person name="Allen A.E."/>
            <person name="Cuvelier M.L."/>
            <person name="Derelle E."/>
            <person name="Everett M.V."/>
            <person name="Foulon E."/>
            <person name="Grimwood J."/>
            <person name="Gundlach H."/>
            <person name="Henrissat B."/>
            <person name="Napoli C."/>
            <person name="McDonald S.M."/>
            <person name="Parker M.S."/>
            <person name="Rombauts S."/>
            <person name="Salamov A."/>
            <person name="Von Dassow P."/>
            <person name="Badger J.H."/>
            <person name="Coutinho P.M."/>
            <person name="Demir E."/>
            <person name="Dubchak I."/>
            <person name="Gentemann C."/>
            <person name="Eikrem W."/>
            <person name="Gready J.E."/>
            <person name="John U."/>
            <person name="Lanier W."/>
            <person name="Lindquist E.A."/>
            <person name="Lucas S."/>
            <person name="Mayer K.F."/>
            <person name="Moreau H."/>
            <person name="Not F."/>
            <person name="Otillar R."/>
            <person name="Panaud O."/>
            <person name="Pangilinan J."/>
            <person name="Paulsen I."/>
            <person name="Piegu B."/>
            <person name="Poliakov A."/>
            <person name="Robbens S."/>
            <person name="Schmutz J."/>
            <person name="Toulza E."/>
            <person name="Wyss T."/>
            <person name="Zelensky A."/>
            <person name="Zhou K."/>
            <person name="Armbrust E.V."/>
            <person name="Bhattacharya D."/>
            <person name="Goodenough U.W."/>
            <person name="Van de Peer Y."/>
            <person name="Grigoriev I.V."/>
        </authorList>
    </citation>
    <scope>NUCLEOTIDE SEQUENCE [LARGE SCALE GENOMIC DNA]</scope>
    <source>
        <strain evidence="1 2">CCMP1545</strain>
    </source>
</reference>
<dbReference type="Proteomes" id="UP000001876">
    <property type="component" value="Unassembled WGS sequence"/>
</dbReference>
<proteinExistence type="predicted"/>
<evidence type="ECO:0000313" key="1">
    <source>
        <dbReference type="EMBL" id="EEH50899.1"/>
    </source>
</evidence>